<protein>
    <submittedName>
        <fullName evidence="2">Glycosyltransferase family 4 protein</fullName>
        <ecNumber evidence="2">2.4.-.-</ecNumber>
    </submittedName>
</protein>
<dbReference type="SUPFAM" id="SSF53756">
    <property type="entry name" value="UDP-Glycosyltransferase/glycogen phosphorylase"/>
    <property type="match status" value="1"/>
</dbReference>
<dbReference type="EMBL" id="JBHUPC010000010">
    <property type="protein sequence ID" value="MFD2891014.1"/>
    <property type="molecule type" value="Genomic_DNA"/>
</dbReference>
<dbReference type="CDD" id="cd03801">
    <property type="entry name" value="GT4_PimA-like"/>
    <property type="match status" value="1"/>
</dbReference>
<evidence type="ECO:0000313" key="3">
    <source>
        <dbReference type="Proteomes" id="UP001597534"/>
    </source>
</evidence>
<reference evidence="3" key="1">
    <citation type="journal article" date="2019" name="Int. J. Syst. Evol. Microbiol.">
        <title>The Global Catalogue of Microorganisms (GCM) 10K type strain sequencing project: providing services to taxonomists for standard genome sequencing and annotation.</title>
        <authorList>
            <consortium name="The Broad Institute Genomics Platform"/>
            <consortium name="The Broad Institute Genome Sequencing Center for Infectious Disease"/>
            <person name="Wu L."/>
            <person name="Ma J."/>
        </authorList>
    </citation>
    <scope>NUCLEOTIDE SEQUENCE [LARGE SCALE GENOMIC DNA]</scope>
    <source>
        <strain evidence="3">KCTC 22671</strain>
    </source>
</reference>
<sequence>MTQKPKILVFAHEPYLNGASHSLLSILVGLQAHYEFKVIVPDYGLMTAELEKKTIAFEVINLPRCAYFNWVSIVDHLKKTIHYYKTKRSFEKQLEVVVHQFQPDLVYTNTSVMEFGYAIAKKYRLPHIWHVREYSDKFFNIEYLPSKKNIVNKMKNSAGCIFTTHILKEHWYGTAKVNAEVVYNGVLHKTEEVTSIQKQTANFTIAVVGNVIAPKNQVLALEIFNVCYKKNNKLRLQFYGAYGNAYYRQLLDYINRHSLNDVVQFLGYVPNTQIYHEIDLLLSCSENEAFGRTIIEAMSKKIPVLSKNIGGPSEILKEIRDYTLFNTLEEAVVKIHKLANDNIYYADASRKGYELASSNFTEAQYVSKIDSIFKAVLHDQN</sequence>
<organism evidence="2 3">
    <name type="scientific">Flavobacterium chuncheonense</name>
    <dbReference type="NCBI Taxonomy" id="2026653"/>
    <lineage>
        <taxon>Bacteria</taxon>
        <taxon>Pseudomonadati</taxon>
        <taxon>Bacteroidota</taxon>
        <taxon>Flavobacteriia</taxon>
        <taxon>Flavobacteriales</taxon>
        <taxon>Flavobacteriaceae</taxon>
        <taxon>Flavobacterium</taxon>
    </lineage>
</organism>
<evidence type="ECO:0000313" key="2">
    <source>
        <dbReference type="EMBL" id="MFD2891014.1"/>
    </source>
</evidence>
<dbReference type="PANTHER" id="PTHR45947">
    <property type="entry name" value="SULFOQUINOVOSYL TRANSFERASE SQD2"/>
    <property type="match status" value="1"/>
</dbReference>
<feature type="domain" description="Glycosyl transferase family 1" evidence="1">
    <location>
        <begin position="192"/>
        <end position="354"/>
    </location>
</feature>
<dbReference type="InterPro" id="IPR001296">
    <property type="entry name" value="Glyco_trans_1"/>
</dbReference>
<accession>A0ABW5YIZ3</accession>
<name>A0ABW5YIZ3_9FLAO</name>
<comment type="caution">
    <text evidence="2">The sequence shown here is derived from an EMBL/GenBank/DDBJ whole genome shotgun (WGS) entry which is preliminary data.</text>
</comment>
<dbReference type="PANTHER" id="PTHR45947:SF3">
    <property type="entry name" value="SULFOQUINOVOSYL TRANSFERASE SQD2"/>
    <property type="match status" value="1"/>
</dbReference>
<dbReference type="Pfam" id="PF00534">
    <property type="entry name" value="Glycos_transf_1"/>
    <property type="match status" value="1"/>
</dbReference>
<dbReference type="Proteomes" id="UP001597534">
    <property type="component" value="Unassembled WGS sequence"/>
</dbReference>
<dbReference type="InterPro" id="IPR050194">
    <property type="entry name" value="Glycosyltransferase_grp1"/>
</dbReference>
<dbReference type="EC" id="2.4.-.-" evidence="2"/>
<dbReference type="GO" id="GO:0016757">
    <property type="term" value="F:glycosyltransferase activity"/>
    <property type="evidence" value="ECO:0007669"/>
    <property type="project" value="UniProtKB-KW"/>
</dbReference>
<dbReference type="RefSeq" id="WP_379810542.1">
    <property type="nucleotide sequence ID" value="NZ_JBHUPC010000010.1"/>
</dbReference>
<evidence type="ECO:0000259" key="1">
    <source>
        <dbReference type="Pfam" id="PF00534"/>
    </source>
</evidence>
<keyword evidence="2" id="KW-0328">Glycosyltransferase</keyword>
<keyword evidence="3" id="KW-1185">Reference proteome</keyword>
<gene>
    <name evidence="2" type="ORF">ACFS5J_03190</name>
</gene>
<proteinExistence type="predicted"/>
<dbReference type="Gene3D" id="3.40.50.2000">
    <property type="entry name" value="Glycogen Phosphorylase B"/>
    <property type="match status" value="2"/>
</dbReference>
<keyword evidence="2" id="KW-0808">Transferase</keyword>